<keyword evidence="3 7" id="KW-0378">Hydrolase</keyword>
<dbReference type="PANTHER" id="PTHR24253">
    <property type="entry name" value="TRANSMEMBRANE PROTEASE SERINE"/>
    <property type="match status" value="1"/>
</dbReference>
<dbReference type="PROSITE" id="PS00134">
    <property type="entry name" value="TRYPSIN_HIS"/>
    <property type="match status" value="1"/>
</dbReference>
<keyword evidence="10" id="KW-1185">Reference proteome</keyword>
<dbReference type="InterPro" id="IPR018114">
    <property type="entry name" value="TRYPSIN_HIS"/>
</dbReference>
<dbReference type="PRINTS" id="PR00722">
    <property type="entry name" value="CHYMOTRYPSIN"/>
</dbReference>
<evidence type="ECO:0000256" key="6">
    <source>
        <dbReference type="ARBA" id="ARBA00023180"/>
    </source>
</evidence>
<dbReference type="InterPro" id="IPR001254">
    <property type="entry name" value="Trypsin_dom"/>
</dbReference>
<dbReference type="CDD" id="cd00190">
    <property type="entry name" value="Tryp_SPc"/>
    <property type="match status" value="1"/>
</dbReference>
<evidence type="ECO:0000259" key="8">
    <source>
        <dbReference type="PROSITE" id="PS50240"/>
    </source>
</evidence>
<keyword evidence="4 7" id="KW-0720">Serine protease</keyword>
<evidence type="ECO:0000313" key="9">
    <source>
        <dbReference type="Ensembl" id="ENSMMMP00000019595.1"/>
    </source>
</evidence>
<dbReference type="SMART" id="SM00020">
    <property type="entry name" value="Tryp_SPc"/>
    <property type="match status" value="1"/>
</dbReference>
<name>A0A8C5ZWN3_MARMA</name>
<dbReference type="InterPro" id="IPR043504">
    <property type="entry name" value="Peptidase_S1_PA_chymotrypsin"/>
</dbReference>
<keyword evidence="5" id="KW-1015">Disulfide bond</keyword>
<sequence length="254" mass="28064">DRRALPLVESGGTAMLPAPATGPALERVGIVGGQEAPENKWPWQVSLRFHFEYWMHVYGGSLIHPQWVLTAAHCVGPSPEFYRVQLGEQHLYYRDQLLAISRIIPHPNYYIVEDGADIALLELEDPVNISSHVHPISLPPASETFPSGTPCWVTGWGNVHFGGGWLGQLRYHTGLYTGDSVHIVRDDMLCAGKIGHSTCQGDSGGPLVCKVKGAWLQVGVVSWGEGCAYANRPGIYTRLTHYLDWIHHYVPKVP</sequence>
<dbReference type="PROSITE" id="PS50240">
    <property type="entry name" value="TRYPSIN_DOM"/>
    <property type="match status" value="1"/>
</dbReference>
<dbReference type="PROSITE" id="PS00135">
    <property type="entry name" value="TRYPSIN_SER"/>
    <property type="match status" value="1"/>
</dbReference>
<reference evidence="9" key="1">
    <citation type="submission" date="2025-08" db="UniProtKB">
        <authorList>
            <consortium name="Ensembl"/>
        </authorList>
    </citation>
    <scope>IDENTIFICATION</scope>
</reference>
<evidence type="ECO:0000256" key="5">
    <source>
        <dbReference type="ARBA" id="ARBA00023157"/>
    </source>
</evidence>
<dbReference type="GO" id="GO:0004252">
    <property type="term" value="F:serine-type endopeptidase activity"/>
    <property type="evidence" value="ECO:0007669"/>
    <property type="project" value="InterPro"/>
</dbReference>
<protein>
    <recommendedName>
        <fullName evidence="8">Peptidase S1 domain-containing protein</fullName>
    </recommendedName>
</protein>
<dbReference type="GO" id="GO:0006508">
    <property type="term" value="P:proteolysis"/>
    <property type="evidence" value="ECO:0007669"/>
    <property type="project" value="UniProtKB-KW"/>
</dbReference>
<keyword evidence="2" id="KW-0732">Signal</keyword>
<dbReference type="InterPro" id="IPR001314">
    <property type="entry name" value="Peptidase_S1A"/>
</dbReference>
<dbReference type="InterPro" id="IPR009003">
    <property type="entry name" value="Peptidase_S1_PA"/>
</dbReference>
<dbReference type="GeneTree" id="ENSGT00940000162207"/>
<keyword evidence="6" id="KW-0325">Glycoprotein</keyword>
<evidence type="ECO:0000256" key="4">
    <source>
        <dbReference type="ARBA" id="ARBA00022825"/>
    </source>
</evidence>
<dbReference type="Proteomes" id="UP000694407">
    <property type="component" value="Unplaced"/>
</dbReference>
<dbReference type="Ensembl" id="ENSMMMT00000022253.1">
    <property type="protein sequence ID" value="ENSMMMP00000019595.1"/>
    <property type="gene ID" value="ENSMMMG00000016915.1"/>
</dbReference>
<accession>A0A8C5ZWN3</accession>
<dbReference type="SUPFAM" id="SSF50494">
    <property type="entry name" value="Trypsin-like serine proteases"/>
    <property type="match status" value="1"/>
</dbReference>
<dbReference type="PANTHER" id="PTHR24253:SF144">
    <property type="entry name" value="CHYMOTRYPSIN-LIKE PROTEASE CTRL-1-RELATED"/>
    <property type="match status" value="1"/>
</dbReference>
<proteinExistence type="predicted"/>
<reference evidence="9" key="2">
    <citation type="submission" date="2025-09" db="UniProtKB">
        <authorList>
            <consortium name="Ensembl"/>
        </authorList>
    </citation>
    <scope>IDENTIFICATION</scope>
</reference>
<evidence type="ECO:0000256" key="3">
    <source>
        <dbReference type="ARBA" id="ARBA00022801"/>
    </source>
</evidence>
<dbReference type="Gene3D" id="2.40.10.10">
    <property type="entry name" value="Trypsin-like serine proteases"/>
    <property type="match status" value="2"/>
</dbReference>
<evidence type="ECO:0000313" key="10">
    <source>
        <dbReference type="Proteomes" id="UP000694407"/>
    </source>
</evidence>
<feature type="domain" description="Peptidase S1" evidence="8">
    <location>
        <begin position="30"/>
        <end position="251"/>
    </location>
</feature>
<organism evidence="9 10">
    <name type="scientific">Marmota marmota marmota</name>
    <name type="common">Alpine marmot</name>
    <dbReference type="NCBI Taxonomy" id="9994"/>
    <lineage>
        <taxon>Eukaryota</taxon>
        <taxon>Metazoa</taxon>
        <taxon>Chordata</taxon>
        <taxon>Craniata</taxon>
        <taxon>Vertebrata</taxon>
        <taxon>Euteleostomi</taxon>
        <taxon>Mammalia</taxon>
        <taxon>Eutheria</taxon>
        <taxon>Euarchontoglires</taxon>
        <taxon>Glires</taxon>
        <taxon>Rodentia</taxon>
        <taxon>Sciuromorpha</taxon>
        <taxon>Sciuridae</taxon>
        <taxon>Xerinae</taxon>
        <taxon>Marmotini</taxon>
        <taxon>Marmota</taxon>
    </lineage>
</organism>
<evidence type="ECO:0000256" key="1">
    <source>
        <dbReference type="ARBA" id="ARBA00022670"/>
    </source>
</evidence>
<evidence type="ECO:0000256" key="2">
    <source>
        <dbReference type="ARBA" id="ARBA00022729"/>
    </source>
</evidence>
<dbReference type="InterPro" id="IPR033116">
    <property type="entry name" value="TRYPSIN_SER"/>
</dbReference>
<dbReference type="FunFam" id="2.40.10.10:FF:000003">
    <property type="entry name" value="Transmembrane serine protease 3"/>
    <property type="match status" value="1"/>
</dbReference>
<dbReference type="Pfam" id="PF00089">
    <property type="entry name" value="Trypsin"/>
    <property type="match status" value="1"/>
</dbReference>
<keyword evidence="1 7" id="KW-0645">Protease</keyword>
<evidence type="ECO:0000256" key="7">
    <source>
        <dbReference type="RuleBase" id="RU363034"/>
    </source>
</evidence>
<dbReference type="AlphaFoldDB" id="A0A8C5ZWN3"/>